<feature type="region of interest" description="Disordered" evidence="4">
    <location>
        <begin position="206"/>
        <end position="298"/>
    </location>
</feature>
<dbReference type="OrthoDB" id="6247875at2759"/>
<gene>
    <name evidence="6" type="ORF">JVT61DRAFT_9349</name>
</gene>
<comment type="caution">
    <text evidence="6">The sequence shown here is derived from an EMBL/GenBank/DDBJ whole genome shotgun (WGS) entry which is preliminary data.</text>
</comment>
<dbReference type="InterPro" id="IPR036910">
    <property type="entry name" value="HMG_box_dom_sf"/>
</dbReference>
<dbReference type="PANTHER" id="PTHR10270">
    <property type="entry name" value="SOX TRANSCRIPTION FACTOR"/>
    <property type="match status" value="1"/>
</dbReference>
<dbReference type="Proteomes" id="UP000683000">
    <property type="component" value="Unassembled WGS sequence"/>
</dbReference>
<proteinExistence type="predicted"/>
<accession>A0A8I2YGR8</accession>
<keyword evidence="1 3" id="KW-0238">DNA-binding</keyword>
<feature type="DNA-binding region" description="HMG box" evidence="3">
    <location>
        <begin position="90"/>
        <end position="158"/>
    </location>
</feature>
<keyword evidence="3" id="KW-0539">Nucleus</keyword>
<dbReference type="GO" id="GO:0030154">
    <property type="term" value="P:cell differentiation"/>
    <property type="evidence" value="ECO:0007669"/>
    <property type="project" value="TreeGrafter"/>
</dbReference>
<evidence type="ECO:0000256" key="4">
    <source>
        <dbReference type="SAM" id="MobiDB-lite"/>
    </source>
</evidence>
<feature type="region of interest" description="Disordered" evidence="4">
    <location>
        <begin position="1"/>
        <end position="21"/>
    </location>
</feature>
<evidence type="ECO:0000256" key="1">
    <source>
        <dbReference type="ARBA" id="ARBA00023125"/>
    </source>
</evidence>
<feature type="compositionally biased region" description="Basic residues" evidence="4">
    <location>
        <begin position="165"/>
        <end position="175"/>
    </location>
</feature>
<name>A0A8I2YGR8_9AGAM</name>
<dbReference type="EMBL" id="JAGFBS010000033">
    <property type="protein sequence ID" value="KAG6371635.1"/>
    <property type="molecule type" value="Genomic_DNA"/>
</dbReference>
<dbReference type="GO" id="GO:0000978">
    <property type="term" value="F:RNA polymerase II cis-regulatory region sequence-specific DNA binding"/>
    <property type="evidence" value="ECO:0007669"/>
    <property type="project" value="TreeGrafter"/>
</dbReference>
<evidence type="ECO:0000259" key="5">
    <source>
        <dbReference type="PROSITE" id="PS50118"/>
    </source>
</evidence>
<dbReference type="CDD" id="cd01389">
    <property type="entry name" value="HMG-box_ROX1-like"/>
    <property type="match status" value="1"/>
</dbReference>
<dbReference type="InterPro" id="IPR009071">
    <property type="entry name" value="HMG_box_dom"/>
</dbReference>
<feature type="domain" description="HMG box" evidence="5">
    <location>
        <begin position="90"/>
        <end position="158"/>
    </location>
</feature>
<dbReference type="AlphaFoldDB" id="A0A8I2YGR8"/>
<dbReference type="PROSITE" id="PS50118">
    <property type="entry name" value="HMG_BOX_2"/>
    <property type="match status" value="1"/>
</dbReference>
<evidence type="ECO:0000256" key="3">
    <source>
        <dbReference type="PROSITE-ProRule" id="PRU00267"/>
    </source>
</evidence>
<sequence length="437" mass="48563">MPPLHHTRRSRRLSRKSPVQVSDYDWQGAAPLQLFHSGSDVEITPPAIHPLPPSPSTCTTNSSDSPPAIVTHLPFTPGTSHTRNRKEGHIPRPPNAFMVFRSWLWNKDNLKSIERDNRNVSRIAGRYWNELSEAERAPFRSMAEEAKARHAQLYPEYRYSPGSQKKPKVAQRRSHRSTEVENDKCNKVADLLLCGVTSRDLAKRLGEAHQNVQSDQGAVEGMPSQPPNAVTRNKPKRHVEPHGESPVPQPRSKKQKTLLPPPPISTPLLQYPGFPSRPSATEERSEPAPTPDVLTRTPELVYPGDNAEVFVTTDDIPLSLPRHPQRYDVDFHTFFPSHLKPAAYSVFSGVKPEASLFVDSCMLGAYTADPMAFTSAPFNDFDIGSYSILDSELVPLGSPVFSNPFDPSTPTAEQAALLGTLDQLFGQPISPLTTENW</sequence>
<dbReference type="Pfam" id="PF00505">
    <property type="entry name" value="HMG_box"/>
    <property type="match status" value="1"/>
</dbReference>
<dbReference type="PANTHER" id="PTHR10270:SF161">
    <property type="entry name" value="SEX-DETERMINING REGION Y PROTEIN"/>
    <property type="match status" value="1"/>
</dbReference>
<dbReference type="GO" id="GO:0005634">
    <property type="term" value="C:nucleus"/>
    <property type="evidence" value="ECO:0007669"/>
    <property type="project" value="UniProtKB-UniRule"/>
</dbReference>
<keyword evidence="7" id="KW-1185">Reference proteome</keyword>
<evidence type="ECO:0000313" key="6">
    <source>
        <dbReference type="EMBL" id="KAG6371635.1"/>
    </source>
</evidence>
<feature type="compositionally biased region" description="Basic residues" evidence="4">
    <location>
        <begin position="1"/>
        <end position="15"/>
    </location>
</feature>
<protein>
    <recommendedName>
        <fullName evidence="5">HMG box domain-containing protein</fullName>
    </recommendedName>
</protein>
<dbReference type="Gene3D" id="1.10.30.10">
    <property type="entry name" value="High mobility group box domain"/>
    <property type="match status" value="1"/>
</dbReference>
<evidence type="ECO:0000256" key="2">
    <source>
        <dbReference type="ARBA" id="ARBA00023163"/>
    </source>
</evidence>
<dbReference type="GO" id="GO:0001228">
    <property type="term" value="F:DNA-binding transcription activator activity, RNA polymerase II-specific"/>
    <property type="evidence" value="ECO:0007669"/>
    <property type="project" value="TreeGrafter"/>
</dbReference>
<keyword evidence="2" id="KW-0804">Transcription</keyword>
<reference evidence="6" key="1">
    <citation type="submission" date="2021-03" db="EMBL/GenBank/DDBJ databases">
        <title>Evolutionary innovations through gain and loss of genes in the ectomycorrhizal Boletales.</title>
        <authorList>
            <person name="Wu G."/>
            <person name="Miyauchi S."/>
            <person name="Morin E."/>
            <person name="Yang Z.-L."/>
            <person name="Xu J."/>
            <person name="Martin F.M."/>
        </authorList>
    </citation>
    <scope>NUCLEOTIDE SEQUENCE</scope>
    <source>
        <strain evidence="6">BR01</strain>
    </source>
</reference>
<dbReference type="SUPFAM" id="SSF47095">
    <property type="entry name" value="HMG-box"/>
    <property type="match status" value="1"/>
</dbReference>
<dbReference type="SMART" id="SM00398">
    <property type="entry name" value="HMG"/>
    <property type="match status" value="1"/>
</dbReference>
<dbReference type="InterPro" id="IPR050140">
    <property type="entry name" value="SRY-related_HMG-box_TF-like"/>
</dbReference>
<organism evidence="6 7">
    <name type="scientific">Boletus reticuloceps</name>
    <dbReference type="NCBI Taxonomy" id="495285"/>
    <lineage>
        <taxon>Eukaryota</taxon>
        <taxon>Fungi</taxon>
        <taxon>Dikarya</taxon>
        <taxon>Basidiomycota</taxon>
        <taxon>Agaricomycotina</taxon>
        <taxon>Agaricomycetes</taxon>
        <taxon>Agaricomycetidae</taxon>
        <taxon>Boletales</taxon>
        <taxon>Boletineae</taxon>
        <taxon>Boletaceae</taxon>
        <taxon>Boletoideae</taxon>
        <taxon>Boletus</taxon>
    </lineage>
</organism>
<feature type="compositionally biased region" description="Low complexity" evidence="4">
    <location>
        <begin position="56"/>
        <end position="67"/>
    </location>
</feature>
<feature type="region of interest" description="Disordered" evidence="4">
    <location>
        <begin position="41"/>
        <end position="92"/>
    </location>
</feature>
<feature type="region of interest" description="Disordered" evidence="4">
    <location>
        <begin position="155"/>
        <end position="181"/>
    </location>
</feature>
<evidence type="ECO:0000313" key="7">
    <source>
        <dbReference type="Proteomes" id="UP000683000"/>
    </source>
</evidence>